<reference evidence="1" key="1">
    <citation type="submission" date="2012-10" db="EMBL/GenBank/DDBJ databases">
        <authorList>
            <person name="Harkins D.M."/>
            <person name="Durkin A.S."/>
            <person name="Brinkac L.M."/>
            <person name="Haft D.H."/>
            <person name="Selengut J.D."/>
            <person name="Sanka R."/>
            <person name="DePew J."/>
            <person name="Purushe J."/>
            <person name="Matthias M.A."/>
            <person name="Vinetz J.M."/>
            <person name="Sutton G.G."/>
            <person name="Nierman W.C."/>
            <person name="Fouts D.E."/>
        </authorList>
    </citation>
    <scope>NUCLEOTIDE SEQUENCE [LARGE SCALE GENOMIC DNA]</scope>
    <source>
        <strain evidence="1">MOR084</strain>
    </source>
</reference>
<dbReference type="Proteomes" id="UP000006329">
    <property type="component" value="Unassembled WGS sequence"/>
</dbReference>
<organism evidence="1 2">
    <name type="scientific">Leptospira santarosai str. MOR084</name>
    <dbReference type="NCBI Taxonomy" id="1049984"/>
    <lineage>
        <taxon>Bacteria</taxon>
        <taxon>Pseudomonadati</taxon>
        <taxon>Spirochaetota</taxon>
        <taxon>Spirochaetia</taxon>
        <taxon>Leptospirales</taxon>
        <taxon>Leptospiraceae</taxon>
        <taxon>Leptospira</taxon>
    </lineage>
</organism>
<dbReference type="GeneID" id="29739725"/>
<proteinExistence type="predicted"/>
<dbReference type="RefSeq" id="WP_004457515.1">
    <property type="nucleotide sequence ID" value="NZ_AHON02000042.1"/>
</dbReference>
<comment type="caution">
    <text evidence="1">The sequence shown here is derived from an EMBL/GenBank/DDBJ whole genome shotgun (WGS) entry which is preliminary data.</text>
</comment>
<name>A0A0E2BF49_9LEPT</name>
<dbReference type="AlphaFoldDB" id="A0A0E2BF49"/>
<protein>
    <recommendedName>
        <fullName evidence="3">DUF2007 domain-containing protein</fullName>
    </recommendedName>
</protein>
<evidence type="ECO:0000313" key="2">
    <source>
        <dbReference type="Proteomes" id="UP000006329"/>
    </source>
</evidence>
<sequence length="84" mass="9809">MEPFERNEQESEDDFSAHWETSDPMLLSIVKSFLDAQEIHYFVVGEELFFLEGAAVPAANHCAILYLANRDYPILLEFLERENR</sequence>
<accession>A0A0E2BF49</accession>
<dbReference type="EMBL" id="AHON02000042">
    <property type="protein sequence ID" value="EKO33968.1"/>
    <property type="molecule type" value="Genomic_DNA"/>
</dbReference>
<keyword evidence="2" id="KW-1185">Reference proteome</keyword>
<evidence type="ECO:0000313" key="1">
    <source>
        <dbReference type="EMBL" id="EKO33968.1"/>
    </source>
</evidence>
<evidence type="ECO:0008006" key="3">
    <source>
        <dbReference type="Google" id="ProtNLM"/>
    </source>
</evidence>
<gene>
    <name evidence="1" type="ORF">LEP1GSC179_2137</name>
</gene>
<dbReference type="Gene3D" id="3.30.70.790">
    <property type="entry name" value="UreE, C-terminal domain"/>
    <property type="match status" value="1"/>
</dbReference>